<evidence type="ECO:0000256" key="2">
    <source>
        <dbReference type="ARBA" id="ARBA00022448"/>
    </source>
</evidence>
<evidence type="ECO:0000256" key="9">
    <source>
        <dbReference type="ARBA" id="ARBA00023136"/>
    </source>
</evidence>
<dbReference type="SUPFAM" id="SSF52540">
    <property type="entry name" value="P-loop containing nucleoside triphosphate hydrolases"/>
    <property type="match status" value="1"/>
</dbReference>
<dbReference type="GO" id="GO:0015421">
    <property type="term" value="F:ABC-type oligopeptide transporter activity"/>
    <property type="evidence" value="ECO:0007669"/>
    <property type="project" value="TreeGrafter"/>
</dbReference>
<dbReference type="PROSITE" id="PS00211">
    <property type="entry name" value="ABC_TRANSPORTER_1"/>
    <property type="match status" value="1"/>
</dbReference>
<evidence type="ECO:0000256" key="8">
    <source>
        <dbReference type="ARBA" id="ARBA00022989"/>
    </source>
</evidence>
<dbReference type="RefSeq" id="WP_002690478.1">
    <property type="nucleotide sequence ID" value="NZ_JH600070.1"/>
</dbReference>
<keyword evidence="6" id="KW-0378">Hydrolase</keyword>
<evidence type="ECO:0000256" key="7">
    <source>
        <dbReference type="ARBA" id="ARBA00022840"/>
    </source>
</evidence>
<feature type="domain" description="Peptidase C39" evidence="13">
    <location>
        <begin position="7"/>
        <end position="126"/>
    </location>
</feature>
<keyword evidence="8 10" id="KW-1133">Transmembrane helix</keyword>
<dbReference type="Pfam" id="PF00005">
    <property type="entry name" value="ABC_tran"/>
    <property type="match status" value="1"/>
</dbReference>
<dbReference type="Pfam" id="PF03412">
    <property type="entry name" value="Peptidase_C39"/>
    <property type="match status" value="1"/>
</dbReference>
<dbReference type="GO" id="GO:0016887">
    <property type="term" value="F:ATP hydrolysis activity"/>
    <property type="evidence" value="ECO:0007669"/>
    <property type="project" value="InterPro"/>
</dbReference>
<dbReference type="SMART" id="SM00382">
    <property type="entry name" value="AAA"/>
    <property type="match status" value="1"/>
</dbReference>
<dbReference type="HOGENOM" id="CLU_000604_95_6_6"/>
<dbReference type="PROSITE" id="PS50990">
    <property type="entry name" value="PEPTIDASE_C39"/>
    <property type="match status" value="1"/>
</dbReference>
<dbReference type="InterPro" id="IPR039421">
    <property type="entry name" value="Type_1_exporter"/>
</dbReference>
<dbReference type="Gene3D" id="1.20.1560.10">
    <property type="entry name" value="ABC transporter type 1, transmembrane domain"/>
    <property type="match status" value="1"/>
</dbReference>
<dbReference type="InterPro" id="IPR017750">
    <property type="entry name" value="ATPase_T1SS"/>
</dbReference>
<dbReference type="OrthoDB" id="9806127at2"/>
<dbReference type="InterPro" id="IPR003593">
    <property type="entry name" value="AAA+_ATPase"/>
</dbReference>
<organism evidence="14 15">
    <name type="scientific">Beggiatoa alba B18LD</name>
    <dbReference type="NCBI Taxonomy" id="395493"/>
    <lineage>
        <taxon>Bacteria</taxon>
        <taxon>Pseudomonadati</taxon>
        <taxon>Pseudomonadota</taxon>
        <taxon>Gammaproteobacteria</taxon>
        <taxon>Thiotrichales</taxon>
        <taxon>Thiotrichaceae</taxon>
        <taxon>Beggiatoa</taxon>
    </lineage>
</organism>
<dbReference type="AlphaFoldDB" id="I3CIC1"/>
<evidence type="ECO:0000259" key="13">
    <source>
        <dbReference type="PROSITE" id="PS50990"/>
    </source>
</evidence>
<dbReference type="STRING" id="395493.BegalDRAFT_2521"/>
<dbReference type="GO" id="GO:0005524">
    <property type="term" value="F:ATP binding"/>
    <property type="evidence" value="ECO:0007669"/>
    <property type="project" value="UniProtKB-KW"/>
</dbReference>
<evidence type="ECO:0000259" key="12">
    <source>
        <dbReference type="PROSITE" id="PS50929"/>
    </source>
</evidence>
<accession>I3CIC1</accession>
<dbReference type="SUPFAM" id="SSF90123">
    <property type="entry name" value="ABC transporter transmembrane region"/>
    <property type="match status" value="1"/>
</dbReference>
<feature type="domain" description="ABC transmembrane type-1" evidence="12">
    <location>
        <begin position="161"/>
        <end position="440"/>
    </location>
</feature>
<keyword evidence="4 10" id="KW-0812">Transmembrane</keyword>
<keyword evidence="9 10" id="KW-0472">Membrane</keyword>
<dbReference type="Gene3D" id="3.90.70.10">
    <property type="entry name" value="Cysteine proteinases"/>
    <property type="match status" value="1"/>
</dbReference>
<feature type="transmembrane region" description="Helical" evidence="10">
    <location>
        <begin position="382"/>
        <end position="405"/>
    </location>
</feature>
<evidence type="ECO:0000256" key="4">
    <source>
        <dbReference type="ARBA" id="ARBA00022692"/>
    </source>
</evidence>
<dbReference type="EMBL" id="JH600070">
    <property type="protein sequence ID" value="EIJ43364.1"/>
    <property type="molecule type" value="Genomic_DNA"/>
</dbReference>
<sequence length="708" mass="78270">MSINTLQDDPLLACLVILTQLNHKPFSAEALRAGLPLDNQRFSPDTFARAAERAGFSVRVATQALDKLTALHLPAVLLLADGQACLVLKKWDKKRLQVIFPSVGEGVTEITAHELAQQYTGTALFVRPVYPFDQRTEAHAPAPKSWFWGTLWQSWGLYGEVLLASLLINLFALASPLFVMNVYDRVVPNTALETLWALALGMLLVLVFDFLMRNLRGYFIDTAGKRADIVLSSRVFEHVLGSQRCTHPASVGAFANQLHEFETFRDFFTSATLTAVIDLPFALLFIAVIWGLLHPQLALFPLFAMPLIIIFSLLIQLPLRRIIQQNTQAGAQKQALLVESLSGLETLKTIRAEGTMQRRWELLIGQLAQGGLKIRYLSALSVNFSVFIQQLTSIAVVVYGVYLIADKEITTGTLIATTILTGRALAPMAQVVSLITRYHQSLQAFKVLNNLMRLPLERPINHPFVHRPVLQGNLNLQHVKFTYPQQTQAVLQEITCQIQAGERVGIIGRIGSGKSTIAKLLLGLYLPESGSILLDGVDSRQIDPEDLRRNMGYVAQDPTLFYGTVRENIVLGAPYVDDAQLLRVAELAGVTDFVNRHPLGFDMPIGERGEGLSGGQRQAIVLARAFLLNPPILLLDEPSNAMDNSTEEALKARLLPFLTDKTLILITHRQSLLSLVERLIVVDNGQVVAMGGREQVIQALRSGEIRVG</sequence>
<feature type="transmembrane region" description="Helical" evidence="10">
    <location>
        <begin position="267"/>
        <end position="293"/>
    </location>
</feature>
<feature type="domain" description="ABC transporter" evidence="11">
    <location>
        <begin position="474"/>
        <end position="705"/>
    </location>
</feature>
<dbReference type="PROSITE" id="PS50893">
    <property type="entry name" value="ABC_TRANSPORTER_2"/>
    <property type="match status" value="1"/>
</dbReference>
<dbReference type="eggNOG" id="COG2274">
    <property type="taxonomic scope" value="Bacteria"/>
</dbReference>
<dbReference type="InterPro" id="IPR005074">
    <property type="entry name" value="Peptidase_C39"/>
</dbReference>
<dbReference type="NCBIfam" id="TIGR03375">
    <property type="entry name" value="type_I_sec_LssB"/>
    <property type="match status" value="1"/>
</dbReference>
<evidence type="ECO:0000256" key="10">
    <source>
        <dbReference type="SAM" id="Phobius"/>
    </source>
</evidence>
<keyword evidence="5" id="KW-0547">Nucleotide-binding</keyword>
<keyword evidence="3" id="KW-1003">Cell membrane</keyword>
<keyword evidence="2" id="KW-0813">Transport</keyword>
<dbReference type="PANTHER" id="PTHR43394:SF1">
    <property type="entry name" value="ATP-BINDING CASSETTE SUB-FAMILY B MEMBER 10, MITOCHONDRIAL"/>
    <property type="match status" value="1"/>
</dbReference>
<dbReference type="GO" id="GO:0008233">
    <property type="term" value="F:peptidase activity"/>
    <property type="evidence" value="ECO:0007669"/>
    <property type="project" value="InterPro"/>
</dbReference>
<dbReference type="GO" id="GO:0006508">
    <property type="term" value="P:proteolysis"/>
    <property type="evidence" value="ECO:0007669"/>
    <property type="project" value="InterPro"/>
</dbReference>
<evidence type="ECO:0000259" key="11">
    <source>
        <dbReference type="PROSITE" id="PS50893"/>
    </source>
</evidence>
<proteinExistence type="predicted"/>
<dbReference type="GO" id="GO:0005886">
    <property type="term" value="C:plasma membrane"/>
    <property type="evidence" value="ECO:0007669"/>
    <property type="project" value="UniProtKB-SubCell"/>
</dbReference>
<name>I3CIC1_9GAMM</name>
<dbReference type="Gene3D" id="3.40.50.300">
    <property type="entry name" value="P-loop containing nucleotide triphosphate hydrolases"/>
    <property type="match status" value="1"/>
</dbReference>
<dbReference type="InterPro" id="IPR017871">
    <property type="entry name" value="ABC_transporter-like_CS"/>
</dbReference>
<dbReference type="CDD" id="cd03245">
    <property type="entry name" value="ABCC_bacteriocin_exporters"/>
    <property type="match status" value="1"/>
</dbReference>
<dbReference type="Pfam" id="PF00664">
    <property type="entry name" value="ABC_membrane"/>
    <property type="match status" value="1"/>
</dbReference>
<gene>
    <name evidence="14" type="ORF">BegalDRAFT_2521</name>
</gene>
<dbReference type="InterPro" id="IPR036640">
    <property type="entry name" value="ABC1_TM_sf"/>
</dbReference>
<keyword evidence="7" id="KW-0067">ATP-binding</keyword>
<dbReference type="InterPro" id="IPR003439">
    <property type="entry name" value="ABC_transporter-like_ATP-bd"/>
</dbReference>
<dbReference type="InterPro" id="IPR011527">
    <property type="entry name" value="ABC1_TM_dom"/>
</dbReference>
<keyword evidence="15" id="KW-1185">Reference proteome</keyword>
<reference evidence="14 15" key="1">
    <citation type="submission" date="2011-11" db="EMBL/GenBank/DDBJ databases">
        <title>Improved High-Quality Draft sequence of Beggiatoa alba B18lD.</title>
        <authorList>
            <consortium name="US DOE Joint Genome Institute"/>
            <person name="Lucas S."/>
            <person name="Han J."/>
            <person name="Lapidus A."/>
            <person name="Cheng J.-F."/>
            <person name="Goodwin L."/>
            <person name="Pitluck S."/>
            <person name="Peters L."/>
            <person name="Mikhailova N."/>
            <person name="Held B."/>
            <person name="Detter J.C."/>
            <person name="Han C."/>
            <person name="Tapia R."/>
            <person name="Land M."/>
            <person name="Hauser L."/>
            <person name="Kyrpides N."/>
            <person name="Ivanova N."/>
            <person name="Pagani I."/>
            <person name="Samuel K."/>
            <person name="Teske A."/>
            <person name="Mueller J."/>
            <person name="Woyke T."/>
        </authorList>
    </citation>
    <scope>NUCLEOTIDE SEQUENCE [LARGE SCALE GENOMIC DNA]</scope>
    <source>
        <strain evidence="14 15">B18LD</strain>
    </source>
</reference>
<evidence type="ECO:0000313" key="15">
    <source>
        <dbReference type="Proteomes" id="UP000005744"/>
    </source>
</evidence>
<feature type="transmembrane region" description="Helical" evidence="10">
    <location>
        <begin position="161"/>
        <end position="183"/>
    </location>
</feature>
<dbReference type="InterPro" id="IPR027417">
    <property type="entry name" value="P-loop_NTPase"/>
</dbReference>
<feature type="transmembrane region" description="Helical" evidence="10">
    <location>
        <begin position="195"/>
        <end position="212"/>
    </location>
</feature>
<dbReference type="CDD" id="cd18587">
    <property type="entry name" value="ABC_6TM_LapB_like"/>
    <property type="match status" value="1"/>
</dbReference>
<evidence type="ECO:0000313" key="14">
    <source>
        <dbReference type="EMBL" id="EIJ43364.1"/>
    </source>
</evidence>
<evidence type="ECO:0000256" key="3">
    <source>
        <dbReference type="ARBA" id="ARBA00022475"/>
    </source>
</evidence>
<dbReference type="FunFam" id="3.40.50.300:FF:000299">
    <property type="entry name" value="ABC transporter ATP-binding protein/permease"/>
    <property type="match status" value="1"/>
</dbReference>
<evidence type="ECO:0000256" key="1">
    <source>
        <dbReference type="ARBA" id="ARBA00004651"/>
    </source>
</evidence>
<evidence type="ECO:0000256" key="5">
    <source>
        <dbReference type="ARBA" id="ARBA00022741"/>
    </source>
</evidence>
<feature type="transmembrane region" description="Helical" evidence="10">
    <location>
        <begin position="299"/>
        <end position="319"/>
    </location>
</feature>
<protein>
    <submittedName>
        <fullName evidence="14">Type I secretion system ATPase, LssB family</fullName>
    </submittedName>
</protein>
<dbReference type="PROSITE" id="PS50929">
    <property type="entry name" value="ABC_TM1F"/>
    <property type="match status" value="1"/>
</dbReference>
<evidence type="ECO:0000256" key="6">
    <source>
        <dbReference type="ARBA" id="ARBA00022801"/>
    </source>
</evidence>
<comment type="subcellular location">
    <subcellularLocation>
        <location evidence="1">Cell membrane</location>
        <topology evidence="1">Multi-pass membrane protein</topology>
    </subcellularLocation>
</comment>
<dbReference type="Proteomes" id="UP000005744">
    <property type="component" value="Unassembled WGS sequence"/>
</dbReference>
<dbReference type="CDD" id="cd02421">
    <property type="entry name" value="Peptidase_C39_likeD"/>
    <property type="match status" value="1"/>
</dbReference>
<dbReference type="PANTHER" id="PTHR43394">
    <property type="entry name" value="ATP-DEPENDENT PERMEASE MDL1, MITOCHONDRIAL"/>
    <property type="match status" value="1"/>
</dbReference>